<feature type="domain" description="Alpha/beta hydrolase" evidence="1">
    <location>
        <begin position="49"/>
        <end position="522"/>
    </location>
</feature>
<comment type="caution">
    <text evidence="2">The sequence shown here is derived from an EMBL/GenBank/DDBJ whole genome shotgun (WGS) entry which is preliminary data.</text>
</comment>
<dbReference type="InterPro" id="IPR045394">
    <property type="entry name" value="Abhydrolase_dom"/>
</dbReference>
<accession>A0ABV0CV52</accession>
<gene>
    <name evidence="2" type="ORF">ABDJ38_06115</name>
</gene>
<evidence type="ECO:0000313" key="2">
    <source>
        <dbReference type="EMBL" id="MEN7536742.1"/>
    </source>
</evidence>
<evidence type="ECO:0000313" key="3">
    <source>
        <dbReference type="Proteomes" id="UP001484535"/>
    </source>
</evidence>
<dbReference type="Proteomes" id="UP001484535">
    <property type="component" value="Unassembled WGS sequence"/>
</dbReference>
<keyword evidence="2" id="KW-0378">Hydrolase</keyword>
<protein>
    <submittedName>
        <fullName evidence="2">Alpha/beta hydrolase domain-containing protein</fullName>
    </submittedName>
</protein>
<dbReference type="RefSeq" id="WP_346784195.1">
    <property type="nucleotide sequence ID" value="NZ_JBDLBR010000002.1"/>
</dbReference>
<reference evidence="2 3" key="1">
    <citation type="submission" date="2024-05" db="EMBL/GenBank/DDBJ databases">
        <authorList>
            <person name="Park S."/>
        </authorList>
    </citation>
    <scope>NUCLEOTIDE SEQUENCE [LARGE SCALE GENOMIC DNA]</scope>
    <source>
        <strain evidence="2 3">DGU5</strain>
    </source>
</reference>
<name>A0ABV0CV52_9SPHN</name>
<sequence>MDKDSQMRRKMPRRRGEEDMKVIRDNALWSVAAVALAVALPAHAQVSEVEGPIPFGEDNPMFGPADAEGANVGVNLKSFGYIEEEYFVTGSAAAYEHSPDGPRQRTNKLPYVTRIVIRRPADPSEFSGVVHFEPAHPTHGWNGHWLVLRNYAMSRGDIYVFANVGDASQGWSGSPQYDPPASPTGANVILKWFNPERYEPLEWPDEEGIRYEMMADIARMLRSDDAENPLRQFDIEAMLVGGWSYTGSIQRTFINEGFHEQLRLPDGGPIFDGYLIGVSSELNEPGYLPLYNDEPFVPIDSPRRRPRETDAKIIEFLTESEVELADNTLPYARPEVEGRRVYELAGVVHTDNLYGPTLARKQPPIMAQLAANGYQFATVSTVSVDQCDLPASDIPEDAFVRGAVNALRQWVVDGTAPPESVFLEQQDGDLVRDGVGNARGGIRAAEFEAPLARYGRYDGTQYPGCRADNLYPSVFMVRDDLPTEELARLYQSPQDYLQRYDQQIDQLVGERRLLEEDALRLKAIARERAANGF</sequence>
<organism evidence="2 3">
    <name type="scientific">Aurantiacibacter flavus</name>
    <dbReference type="NCBI Taxonomy" id="3145232"/>
    <lineage>
        <taxon>Bacteria</taxon>
        <taxon>Pseudomonadati</taxon>
        <taxon>Pseudomonadota</taxon>
        <taxon>Alphaproteobacteria</taxon>
        <taxon>Sphingomonadales</taxon>
        <taxon>Erythrobacteraceae</taxon>
        <taxon>Aurantiacibacter</taxon>
    </lineage>
</organism>
<dbReference type="Pfam" id="PF20091">
    <property type="entry name" value="Abhydrolase_10"/>
    <property type="match status" value="1"/>
</dbReference>
<proteinExistence type="predicted"/>
<keyword evidence="3" id="KW-1185">Reference proteome</keyword>
<evidence type="ECO:0000259" key="1">
    <source>
        <dbReference type="Pfam" id="PF20091"/>
    </source>
</evidence>
<dbReference type="GO" id="GO:0016787">
    <property type="term" value="F:hydrolase activity"/>
    <property type="evidence" value="ECO:0007669"/>
    <property type="project" value="UniProtKB-KW"/>
</dbReference>
<dbReference type="EMBL" id="JBDLBR010000002">
    <property type="protein sequence ID" value="MEN7536742.1"/>
    <property type="molecule type" value="Genomic_DNA"/>
</dbReference>